<feature type="compositionally biased region" description="Basic and acidic residues" evidence="1">
    <location>
        <begin position="55"/>
        <end position="66"/>
    </location>
</feature>
<organism evidence="2">
    <name type="scientific">Zea mays</name>
    <name type="common">Maize</name>
    <dbReference type="NCBI Taxonomy" id="4577"/>
    <lineage>
        <taxon>Eukaryota</taxon>
        <taxon>Viridiplantae</taxon>
        <taxon>Streptophyta</taxon>
        <taxon>Embryophyta</taxon>
        <taxon>Tracheophyta</taxon>
        <taxon>Spermatophyta</taxon>
        <taxon>Magnoliopsida</taxon>
        <taxon>Liliopsida</taxon>
        <taxon>Poales</taxon>
        <taxon>Poaceae</taxon>
        <taxon>PACMAD clade</taxon>
        <taxon>Panicoideae</taxon>
        <taxon>Andropogonodae</taxon>
        <taxon>Andropogoneae</taxon>
        <taxon>Tripsacinae</taxon>
        <taxon>Zea</taxon>
    </lineage>
</organism>
<protein>
    <submittedName>
        <fullName evidence="2">ABC transporter E family member 2</fullName>
    </submittedName>
</protein>
<gene>
    <name evidence="2" type="ORF">ZEAMMB73_Zm00001d047534</name>
</gene>
<sequence length="76" mass="8709">MATYLADKVIVYEGRPSIDCSANAPQSLVSGMNKFLSHLDITFRRDPTNYRPRINKLDSTKDREQKSAGSYYYLDD</sequence>
<name>A0A1D6PB12_MAIZE</name>
<dbReference type="EMBL" id="CM000785">
    <property type="protein sequence ID" value="AQL06866.1"/>
    <property type="molecule type" value="Genomic_DNA"/>
</dbReference>
<accession>A0A1D6PB12</accession>
<evidence type="ECO:0000313" key="2">
    <source>
        <dbReference type="EMBL" id="AQL06866.1"/>
    </source>
</evidence>
<dbReference type="AlphaFoldDB" id="A0A1D6PB12"/>
<proteinExistence type="predicted"/>
<dbReference type="InterPro" id="IPR013283">
    <property type="entry name" value="RLI1"/>
</dbReference>
<feature type="region of interest" description="Disordered" evidence="1">
    <location>
        <begin position="52"/>
        <end position="76"/>
    </location>
</feature>
<dbReference type="PANTHER" id="PTHR19248">
    <property type="entry name" value="ATP-BINDING TRANSPORT PROTEIN-RELATED"/>
    <property type="match status" value="1"/>
</dbReference>
<reference evidence="2" key="1">
    <citation type="submission" date="2015-12" db="EMBL/GenBank/DDBJ databases">
        <title>Update maize B73 reference genome by single molecule sequencing technologies.</title>
        <authorList>
            <consortium name="Maize Genome Sequencing Project"/>
            <person name="Ware D."/>
        </authorList>
    </citation>
    <scope>NUCLEOTIDE SEQUENCE</scope>
    <source>
        <tissue evidence="2">Seedling</tissue>
    </source>
</reference>
<evidence type="ECO:0000256" key="1">
    <source>
        <dbReference type="SAM" id="MobiDB-lite"/>
    </source>
</evidence>